<gene>
    <name evidence="2" type="ORF">DKZ23_09485</name>
</gene>
<evidence type="ECO:0000256" key="1">
    <source>
        <dbReference type="SAM" id="Coils"/>
    </source>
</evidence>
<evidence type="ECO:0000313" key="3">
    <source>
        <dbReference type="Proteomes" id="UP000245866"/>
    </source>
</evidence>
<dbReference type="EMBL" id="QGHS01000170">
    <property type="protein sequence ID" value="PWT45629.1"/>
    <property type="molecule type" value="Genomic_DNA"/>
</dbReference>
<keyword evidence="1" id="KW-0175">Coiled coil</keyword>
<accession>A0A317GH95</accession>
<comment type="caution">
    <text evidence="2">The sequence shown here is derived from an EMBL/GenBank/DDBJ whole genome shotgun (WGS) entry which is preliminary data.</text>
</comment>
<dbReference type="Pfam" id="PF13384">
    <property type="entry name" value="HTH_23"/>
    <property type="match status" value="1"/>
</dbReference>
<dbReference type="Gene3D" id="1.10.10.60">
    <property type="entry name" value="Homeodomain-like"/>
    <property type="match status" value="1"/>
</dbReference>
<reference evidence="2 3" key="1">
    <citation type="journal article" date="2018" name="Front. Microbiol.">
        <title>Comparative Genomics of the Herbivore Gut Symbiont Lactobacillus reuteri Reveals Genetic Diversity and Lifestyle Adaptation.</title>
        <authorList>
            <person name="Zhao J."/>
        </authorList>
    </citation>
    <scope>NUCLEOTIDE SEQUENCE [LARGE SCALE GENOMIC DNA]</scope>
    <source>
        <strain evidence="2 3">LR12</strain>
    </source>
</reference>
<feature type="coiled-coil region" evidence="1">
    <location>
        <begin position="112"/>
        <end position="153"/>
    </location>
</feature>
<name>A0A317GH95_LIMRT</name>
<dbReference type="AlphaFoldDB" id="A0A317GH95"/>
<proteinExistence type="predicted"/>
<dbReference type="Proteomes" id="UP000245866">
    <property type="component" value="Unassembled WGS sequence"/>
</dbReference>
<sequence length="162" mass="19034">MAKGKYQKWLENENLVLLEGWKRNGLTDKQIAENMGISVNTLDKWKRRFVQIRQALKIGHESANYAVERKLFQKAMNGNTTAMIFWLKNNWRDKYNDSELSPEERKLAVARMKKLEVETKNVQLRNKSLEENGADVEEALDRLLTRLDKEESKDEHERPADS</sequence>
<organism evidence="2 3">
    <name type="scientific">Limosilactobacillus reuteri</name>
    <name type="common">Lactobacillus reuteri</name>
    <dbReference type="NCBI Taxonomy" id="1598"/>
    <lineage>
        <taxon>Bacteria</taxon>
        <taxon>Bacillati</taxon>
        <taxon>Bacillota</taxon>
        <taxon>Bacilli</taxon>
        <taxon>Lactobacillales</taxon>
        <taxon>Lactobacillaceae</taxon>
        <taxon>Limosilactobacillus</taxon>
    </lineage>
</organism>
<protein>
    <submittedName>
        <fullName evidence="2">Small terminase subunit</fullName>
    </submittedName>
</protein>
<dbReference type="RefSeq" id="WP_134907986.1">
    <property type="nucleotide sequence ID" value="NZ_JAJAOX010000080.1"/>
</dbReference>
<evidence type="ECO:0000313" key="2">
    <source>
        <dbReference type="EMBL" id="PWT45629.1"/>
    </source>
</evidence>